<reference evidence="3" key="1">
    <citation type="submission" date="2014-04" db="EMBL/GenBank/DDBJ databases">
        <title>Evolutionary Origins and Diversification of the Mycorrhizal Mutualists.</title>
        <authorList>
            <consortium name="DOE Joint Genome Institute"/>
            <consortium name="Mycorrhizal Genomics Consortium"/>
            <person name="Kohler A."/>
            <person name="Kuo A."/>
            <person name="Nagy L.G."/>
            <person name="Floudas D."/>
            <person name="Copeland A."/>
            <person name="Barry K.W."/>
            <person name="Cichocki N."/>
            <person name="Veneault-Fourrey C."/>
            <person name="LaButti K."/>
            <person name="Lindquist E.A."/>
            <person name="Lipzen A."/>
            <person name="Lundell T."/>
            <person name="Morin E."/>
            <person name="Murat C."/>
            <person name="Riley R."/>
            <person name="Ohm R."/>
            <person name="Sun H."/>
            <person name="Tunlid A."/>
            <person name="Henrissat B."/>
            <person name="Grigoriev I.V."/>
            <person name="Hibbett D.S."/>
            <person name="Martin F."/>
        </authorList>
    </citation>
    <scope>NUCLEOTIDE SEQUENCE [LARGE SCALE GENOMIC DNA]</scope>
    <source>
        <strain evidence="3">FD-334 SS-4</strain>
    </source>
</reference>
<evidence type="ECO:0000313" key="2">
    <source>
        <dbReference type="EMBL" id="KJA14601.1"/>
    </source>
</evidence>
<name>A0A0D2NDC4_HYPSF</name>
<protein>
    <submittedName>
        <fullName evidence="2">Uncharacterized protein</fullName>
    </submittedName>
</protein>
<evidence type="ECO:0000256" key="1">
    <source>
        <dbReference type="SAM" id="MobiDB-lite"/>
    </source>
</evidence>
<organism evidence="2 3">
    <name type="scientific">Hypholoma sublateritium (strain FD-334 SS-4)</name>
    <dbReference type="NCBI Taxonomy" id="945553"/>
    <lineage>
        <taxon>Eukaryota</taxon>
        <taxon>Fungi</taxon>
        <taxon>Dikarya</taxon>
        <taxon>Basidiomycota</taxon>
        <taxon>Agaricomycotina</taxon>
        <taxon>Agaricomycetes</taxon>
        <taxon>Agaricomycetidae</taxon>
        <taxon>Agaricales</taxon>
        <taxon>Agaricineae</taxon>
        <taxon>Strophariaceae</taxon>
        <taxon>Hypholoma</taxon>
    </lineage>
</organism>
<dbReference type="Proteomes" id="UP000054270">
    <property type="component" value="Unassembled WGS sequence"/>
</dbReference>
<dbReference type="OrthoDB" id="3110026at2759"/>
<dbReference type="EMBL" id="KN817672">
    <property type="protein sequence ID" value="KJA14601.1"/>
    <property type="molecule type" value="Genomic_DNA"/>
</dbReference>
<proteinExistence type="predicted"/>
<accession>A0A0D2NDC4</accession>
<keyword evidence="3" id="KW-1185">Reference proteome</keyword>
<evidence type="ECO:0000313" key="3">
    <source>
        <dbReference type="Proteomes" id="UP000054270"/>
    </source>
</evidence>
<gene>
    <name evidence="2" type="ORF">HYPSUDRAFT_48983</name>
</gene>
<feature type="compositionally biased region" description="Basic and acidic residues" evidence="1">
    <location>
        <begin position="127"/>
        <end position="138"/>
    </location>
</feature>
<dbReference type="AlphaFoldDB" id="A0A0D2NDC4"/>
<feature type="region of interest" description="Disordered" evidence="1">
    <location>
        <begin position="115"/>
        <end position="143"/>
    </location>
</feature>
<sequence>MLTGTGRHFYQAHSGTFDSLEEIVLLPDNLSDCLSNTSISPEISFFSSTEPPSPSADDNVQLFFDQQFHLPDFDFSQTELNDRRDFDKDFNLRGSYDSFFKNGYHKRSFDDRAGSEYESDISSEGTDDFRFSSDSERDLDTDDDIPSIRATAVRVKITPLRAVRRTVRRSYLLDARPKKSSAEEGMFNPYWRVFLNARDAPLNEEAPNHGSEDPPRDELEAQPAAHWERLTKKLSINNLKRVMSTLKASESSPSIGPLDDPPTPSIWSPPTDTIDEDIDIVEFHDVTQEAARMAAMMSFKWEFKPAATSPEI</sequence>